<evidence type="ECO:0000259" key="12">
    <source>
        <dbReference type="PROSITE" id="PS50268"/>
    </source>
</evidence>
<dbReference type="FunFam" id="2.60.40.60:FF:000007">
    <property type="entry name" value="Protocadherin alpha 2"/>
    <property type="match status" value="1"/>
</dbReference>
<dbReference type="InterPro" id="IPR020894">
    <property type="entry name" value="Cadherin_CS"/>
</dbReference>
<reference evidence="13" key="1">
    <citation type="submission" date="2023-09" db="UniProtKB">
        <authorList>
            <consortium name="Ensembl"/>
        </authorList>
    </citation>
    <scope>IDENTIFICATION</scope>
</reference>
<dbReference type="FunFam" id="2.60.40.60:FF:000129">
    <property type="entry name" value="protocadherin alpha-C2 isoform X1"/>
    <property type="match status" value="1"/>
</dbReference>
<dbReference type="CDD" id="cd11304">
    <property type="entry name" value="Cadherin_repeat"/>
    <property type="match status" value="3"/>
</dbReference>
<evidence type="ECO:0000256" key="1">
    <source>
        <dbReference type="ARBA" id="ARBA00004251"/>
    </source>
</evidence>
<protein>
    <recommendedName>
        <fullName evidence="12">Cadherin domain-containing protein</fullName>
    </recommendedName>
</protein>
<dbReference type="Gene3D" id="2.60.40.60">
    <property type="entry name" value="Cadherins"/>
    <property type="match status" value="4"/>
</dbReference>
<comment type="subcellular location">
    <subcellularLocation>
        <location evidence="1">Cell membrane</location>
        <topology evidence="1">Single-pass type I membrane protein</topology>
    </subcellularLocation>
</comment>
<evidence type="ECO:0000256" key="3">
    <source>
        <dbReference type="ARBA" id="ARBA00022692"/>
    </source>
</evidence>
<dbReference type="Ensembl" id="ENSSPAT00000003435.1">
    <property type="protein sequence ID" value="ENSSPAP00000003377.1"/>
    <property type="gene ID" value="ENSSPAG00000002590.1"/>
</dbReference>
<dbReference type="SUPFAM" id="SSF49313">
    <property type="entry name" value="Cadherin-like"/>
    <property type="match status" value="4"/>
</dbReference>
<evidence type="ECO:0000256" key="5">
    <source>
        <dbReference type="ARBA" id="ARBA00022737"/>
    </source>
</evidence>
<dbReference type="Pfam" id="PF00028">
    <property type="entry name" value="Cadherin"/>
    <property type="match status" value="3"/>
</dbReference>
<keyword evidence="10" id="KW-0325">Glycoprotein</keyword>
<keyword evidence="8" id="KW-1133">Transmembrane helix</keyword>
<feature type="domain" description="Cadherin" evidence="12">
    <location>
        <begin position="131"/>
        <end position="238"/>
    </location>
</feature>
<evidence type="ECO:0000256" key="2">
    <source>
        <dbReference type="ARBA" id="ARBA00022475"/>
    </source>
</evidence>
<proteinExistence type="predicted"/>
<keyword evidence="7" id="KW-0130">Cell adhesion</keyword>
<keyword evidence="9" id="KW-0472">Membrane</keyword>
<dbReference type="PROSITE" id="PS00232">
    <property type="entry name" value="CADHERIN_1"/>
    <property type="match status" value="2"/>
</dbReference>
<dbReference type="PANTHER" id="PTHR24028">
    <property type="entry name" value="CADHERIN-87A"/>
    <property type="match status" value="1"/>
</dbReference>
<dbReference type="InterPro" id="IPR002126">
    <property type="entry name" value="Cadherin-like_dom"/>
</dbReference>
<dbReference type="GO" id="GO:0007156">
    <property type="term" value="P:homophilic cell adhesion via plasma membrane adhesion molecules"/>
    <property type="evidence" value="ECO:0007669"/>
    <property type="project" value="InterPro"/>
</dbReference>
<dbReference type="GO" id="GO:0005509">
    <property type="term" value="F:calcium ion binding"/>
    <property type="evidence" value="ECO:0007669"/>
    <property type="project" value="UniProtKB-UniRule"/>
</dbReference>
<keyword evidence="5" id="KW-0677">Repeat</keyword>
<organism evidence="13">
    <name type="scientific">Stegastes partitus</name>
    <name type="common">bicolor damselfish</name>
    <dbReference type="NCBI Taxonomy" id="144197"/>
    <lineage>
        <taxon>Eukaryota</taxon>
        <taxon>Metazoa</taxon>
        <taxon>Chordata</taxon>
        <taxon>Craniata</taxon>
        <taxon>Vertebrata</taxon>
        <taxon>Euteleostomi</taxon>
        <taxon>Actinopterygii</taxon>
        <taxon>Neopterygii</taxon>
        <taxon>Teleostei</taxon>
        <taxon>Neoteleostei</taxon>
        <taxon>Acanthomorphata</taxon>
        <taxon>Ovalentaria</taxon>
        <taxon>Pomacentridae</taxon>
        <taxon>Stegastes</taxon>
    </lineage>
</organism>
<dbReference type="STRING" id="144197.ENSSPAP00000003377"/>
<evidence type="ECO:0000256" key="6">
    <source>
        <dbReference type="ARBA" id="ARBA00022837"/>
    </source>
</evidence>
<evidence type="ECO:0000256" key="9">
    <source>
        <dbReference type="ARBA" id="ARBA00023136"/>
    </source>
</evidence>
<dbReference type="GO" id="GO:0005886">
    <property type="term" value="C:plasma membrane"/>
    <property type="evidence" value="ECO:0007669"/>
    <property type="project" value="UniProtKB-SubCell"/>
</dbReference>
<evidence type="ECO:0000256" key="8">
    <source>
        <dbReference type="ARBA" id="ARBA00022989"/>
    </source>
</evidence>
<dbReference type="AlphaFoldDB" id="A0A3B4ZNS3"/>
<keyword evidence="2" id="KW-1003">Cell membrane</keyword>
<sequence>MDKTNGLSCWGTDVNDHSPTFSDNETHLEISESALPGARFQLQGARDPDSDMFSIQLYKLSQNDHFRLEVKDRGEDGKIPVLYLHKALDKEAARSHRLLLTAVDGGKPARSGTMGIIVNVLDVNDNMPVFVRDSYTAVLKENSPVGTTIIQVNATDLDDGLNGEVVYSFGNNVNHKLRKLFEVDANTGEIIVKGLIDFEAKDRYELDIKASDKGLVPLETEKSVVITIVDLNDNSPEIEVTSFSSAIPEDAKSGTTVALISVNDNDSGVNGKVICYIIPFKLDTNYKNYYSLLVDGPLDRESISNYNVTIVATDKGNPPLSSTSVVPIQVSDVNDNAPLFPEAMINVYVNENSPVGAVLKRVTATDSLFCWIAAGKRCLGSSLT</sequence>
<dbReference type="InterPro" id="IPR015919">
    <property type="entry name" value="Cadherin-like_sf"/>
</dbReference>
<keyword evidence="3" id="KW-0812">Transmembrane</keyword>
<dbReference type="PANTHER" id="PTHR24028:SF290">
    <property type="entry name" value="PROTOCADHERIN 2 ALPHA A 15-RELATED"/>
    <property type="match status" value="1"/>
</dbReference>
<dbReference type="SMART" id="SM00112">
    <property type="entry name" value="CA"/>
    <property type="match status" value="3"/>
</dbReference>
<dbReference type="FunFam" id="2.60.40.60:FF:000002">
    <property type="entry name" value="Protocadherin alpha 2"/>
    <property type="match status" value="1"/>
</dbReference>
<evidence type="ECO:0000256" key="10">
    <source>
        <dbReference type="ARBA" id="ARBA00023180"/>
    </source>
</evidence>
<feature type="domain" description="Cadherin" evidence="12">
    <location>
        <begin position="22"/>
        <end position="130"/>
    </location>
</feature>
<evidence type="ECO:0000256" key="11">
    <source>
        <dbReference type="PROSITE-ProRule" id="PRU00043"/>
    </source>
</evidence>
<dbReference type="GeneTree" id="ENSGT00940000165118"/>
<keyword evidence="6 11" id="KW-0106">Calcium</keyword>
<feature type="domain" description="Cadherin" evidence="12">
    <location>
        <begin position="239"/>
        <end position="340"/>
    </location>
</feature>
<evidence type="ECO:0000313" key="13">
    <source>
        <dbReference type="Ensembl" id="ENSSPAP00000003377.1"/>
    </source>
</evidence>
<dbReference type="PROSITE" id="PS50268">
    <property type="entry name" value="CADHERIN_2"/>
    <property type="match status" value="3"/>
</dbReference>
<dbReference type="InterPro" id="IPR050174">
    <property type="entry name" value="Protocadherin/Cadherin-CA"/>
</dbReference>
<keyword evidence="4" id="KW-0732">Signal</keyword>
<accession>A0A3B4ZNS3</accession>
<evidence type="ECO:0000256" key="4">
    <source>
        <dbReference type="ARBA" id="ARBA00022729"/>
    </source>
</evidence>
<dbReference type="PRINTS" id="PR00205">
    <property type="entry name" value="CADHERIN"/>
</dbReference>
<dbReference type="GO" id="GO:0009653">
    <property type="term" value="P:anatomical structure morphogenesis"/>
    <property type="evidence" value="ECO:0007669"/>
    <property type="project" value="UniProtKB-ARBA"/>
</dbReference>
<evidence type="ECO:0000256" key="7">
    <source>
        <dbReference type="ARBA" id="ARBA00022889"/>
    </source>
</evidence>
<name>A0A3B4ZNS3_9TELE</name>